<evidence type="ECO:0000313" key="2">
    <source>
        <dbReference type="Proteomes" id="UP000694558"/>
    </source>
</evidence>
<proteinExistence type="predicted"/>
<sequence>MRNTSVPACPRSALTLQDVYTELNIQIQEGSFTASTFLLREKGVLYIFFFFINFHKLQADLLELEKHLLFISPLSCASSHVYCVCYIYTFSQKRSRVSILCRHVRGCVCLQMSPHSKNGAN</sequence>
<dbReference type="Proteomes" id="UP000694558">
    <property type="component" value="Chromosome 4"/>
</dbReference>
<name>A0A8D3BY79_SCOMX</name>
<reference evidence="1" key="2">
    <citation type="submission" date="2025-08" db="UniProtKB">
        <authorList>
            <consortium name="Ensembl"/>
        </authorList>
    </citation>
    <scope>IDENTIFICATION</scope>
</reference>
<evidence type="ECO:0000313" key="1">
    <source>
        <dbReference type="Ensembl" id="ENSSMAP00000039987.1"/>
    </source>
</evidence>
<protein>
    <submittedName>
        <fullName evidence="1">Uncharacterized protein</fullName>
    </submittedName>
</protein>
<dbReference type="Ensembl" id="ENSSMAT00000044589.1">
    <property type="protein sequence ID" value="ENSSMAP00000039987.1"/>
    <property type="gene ID" value="ENSSMAG00000038100.1"/>
</dbReference>
<dbReference type="AlphaFoldDB" id="A0A8D3BY79"/>
<accession>A0A8D3BY79</accession>
<reference evidence="1" key="1">
    <citation type="submission" date="2023-05" db="EMBL/GenBank/DDBJ databases">
        <title>High-quality long-read genome of Scophthalmus maximus.</title>
        <authorList>
            <person name="Lien S."/>
            <person name="Martinez P."/>
        </authorList>
    </citation>
    <scope>NUCLEOTIDE SEQUENCE [LARGE SCALE GENOMIC DNA]</scope>
</reference>
<organism evidence="1 2">
    <name type="scientific">Scophthalmus maximus</name>
    <name type="common">Turbot</name>
    <name type="synonym">Psetta maxima</name>
    <dbReference type="NCBI Taxonomy" id="52904"/>
    <lineage>
        <taxon>Eukaryota</taxon>
        <taxon>Metazoa</taxon>
        <taxon>Chordata</taxon>
        <taxon>Craniata</taxon>
        <taxon>Vertebrata</taxon>
        <taxon>Euteleostomi</taxon>
        <taxon>Actinopterygii</taxon>
        <taxon>Neopterygii</taxon>
        <taxon>Teleostei</taxon>
        <taxon>Neoteleostei</taxon>
        <taxon>Acanthomorphata</taxon>
        <taxon>Carangaria</taxon>
        <taxon>Pleuronectiformes</taxon>
        <taxon>Pleuronectoidei</taxon>
        <taxon>Scophthalmidae</taxon>
        <taxon>Scophthalmus</taxon>
    </lineage>
</organism>